<reference evidence="2" key="1">
    <citation type="submission" date="2016-05" db="EMBL/GenBank/DDBJ databases">
        <authorList>
            <person name="Lavstsen T."/>
            <person name="Jespersen J.S."/>
        </authorList>
    </citation>
    <scope>NUCLEOTIDE SEQUENCE</scope>
    <source>
        <tissue evidence="2">Brain</tissue>
    </source>
</reference>
<gene>
    <name evidence="2" type="primary">OLA.2037</name>
</gene>
<protein>
    <submittedName>
        <fullName evidence="2">Uncharacterized protein</fullName>
    </submittedName>
</protein>
<dbReference type="AlphaFoldDB" id="A0A1A8HD52"/>
<accession>A0A1A8HD52</accession>
<evidence type="ECO:0000313" key="2">
    <source>
        <dbReference type="EMBL" id="SBQ80635.1"/>
    </source>
</evidence>
<reference evidence="2" key="2">
    <citation type="submission" date="2016-06" db="EMBL/GenBank/DDBJ databases">
        <title>The genome of a short-lived fish provides insights into sex chromosome evolution and the genetic control of aging.</title>
        <authorList>
            <person name="Reichwald K."/>
            <person name="Felder M."/>
            <person name="Petzold A."/>
            <person name="Koch P."/>
            <person name="Groth M."/>
            <person name="Platzer M."/>
        </authorList>
    </citation>
    <scope>NUCLEOTIDE SEQUENCE</scope>
    <source>
        <tissue evidence="2">Brain</tissue>
    </source>
</reference>
<feature type="region of interest" description="Disordered" evidence="1">
    <location>
        <begin position="1"/>
        <end position="23"/>
    </location>
</feature>
<name>A0A1A8HD52_9TELE</name>
<dbReference type="EMBL" id="HAEC01012418">
    <property type="protein sequence ID" value="SBQ80635.1"/>
    <property type="molecule type" value="Transcribed_RNA"/>
</dbReference>
<feature type="non-terminal residue" evidence="2">
    <location>
        <position position="1"/>
    </location>
</feature>
<sequence>PKQPGTSGRKKGFRLPYQDTSDPSRVVVSTSGIHKMFDFICFCRTFCPPQQLPHFLLVDV</sequence>
<organism evidence="2">
    <name type="scientific">Nothobranchius korthausae</name>
    <dbReference type="NCBI Taxonomy" id="1143690"/>
    <lineage>
        <taxon>Eukaryota</taxon>
        <taxon>Metazoa</taxon>
        <taxon>Chordata</taxon>
        <taxon>Craniata</taxon>
        <taxon>Vertebrata</taxon>
        <taxon>Euteleostomi</taxon>
        <taxon>Actinopterygii</taxon>
        <taxon>Neopterygii</taxon>
        <taxon>Teleostei</taxon>
        <taxon>Neoteleostei</taxon>
        <taxon>Acanthomorphata</taxon>
        <taxon>Ovalentaria</taxon>
        <taxon>Atherinomorphae</taxon>
        <taxon>Cyprinodontiformes</taxon>
        <taxon>Nothobranchiidae</taxon>
        <taxon>Nothobranchius</taxon>
    </lineage>
</organism>
<proteinExistence type="predicted"/>
<evidence type="ECO:0000256" key="1">
    <source>
        <dbReference type="SAM" id="MobiDB-lite"/>
    </source>
</evidence>